<accession>E1QRM0</accession>
<dbReference type="PROSITE" id="PS50263">
    <property type="entry name" value="CN_HYDROLASE"/>
    <property type="match status" value="1"/>
</dbReference>
<name>E1QRM0_VULDI</name>
<protein>
    <submittedName>
        <fullName evidence="2">Nitrilase/cyanide hydratase and apolipoprotein N-acyltransferase</fullName>
    </submittedName>
</protein>
<dbReference type="PANTHER" id="PTHR23088:SF27">
    <property type="entry name" value="DEAMINATED GLUTATHIONE AMIDASE"/>
    <property type="match status" value="1"/>
</dbReference>
<dbReference type="Pfam" id="PF00795">
    <property type="entry name" value="CN_hydrolase"/>
    <property type="match status" value="1"/>
</dbReference>
<organism evidence="2 3">
    <name type="scientific">Vulcanisaeta distributa (strain DSM 14429 / JCM 11212 / NBRC 100878 / IC-017)</name>
    <dbReference type="NCBI Taxonomy" id="572478"/>
    <lineage>
        <taxon>Archaea</taxon>
        <taxon>Thermoproteota</taxon>
        <taxon>Thermoprotei</taxon>
        <taxon>Thermoproteales</taxon>
        <taxon>Thermoproteaceae</taxon>
        <taxon>Vulcanisaeta</taxon>
    </lineage>
</organism>
<keyword evidence="2" id="KW-0449">Lipoprotein</keyword>
<reference evidence="2 3" key="1">
    <citation type="journal article" date="2010" name="Stand. Genomic Sci.">
        <title>Complete genome sequence of Vulcanisaeta distributa type strain (IC-017).</title>
        <authorList>
            <person name="Mavromatis K."/>
            <person name="Sikorski J."/>
            <person name="Pabst E."/>
            <person name="Teshima H."/>
            <person name="Lapidus A."/>
            <person name="Lucas S."/>
            <person name="Nolan M."/>
            <person name="Glavina Del Rio T."/>
            <person name="Cheng J.F."/>
            <person name="Bruce D."/>
            <person name="Goodwin L."/>
            <person name="Pitluck S."/>
            <person name="Liolios K."/>
            <person name="Ivanova N."/>
            <person name="Mikhailova N."/>
            <person name="Pati A."/>
            <person name="Chen A."/>
            <person name="Palaniappan K."/>
            <person name="Land M."/>
            <person name="Hauser L."/>
            <person name="Chang Y.J."/>
            <person name="Jeffries C.D."/>
            <person name="Rohde M."/>
            <person name="Spring S."/>
            <person name="Goker M."/>
            <person name="Wirth R."/>
            <person name="Woyke T."/>
            <person name="Bristow J."/>
            <person name="Eisen J.A."/>
            <person name="Markowitz V."/>
            <person name="Hugenholtz P."/>
            <person name="Klenk H.P."/>
            <person name="Kyrpides N.C."/>
        </authorList>
    </citation>
    <scope>NUCLEOTIDE SEQUENCE [LARGE SCALE GENOMIC DNA]</scope>
    <source>
        <strain evidence="3">DSM 14429 / JCM 11212 / NBRC 100878 / IC-017</strain>
    </source>
</reference>
<dbReference type="eggNOG" id="arCOG00062">
    <property type="taxonomic scope" value="Archaea"/>
</dbReference>
<feature type="domain" description="CN hydrolase" evidence="1">
    <location>
        <begin position="1"/>
        <end position="237"/>
    </location>
</feature>
<dbReference type="Proteomes" id="UP000006681">
    <property type="component" value="Chromosome"/>
</dbReference>
<keyword evidence="2" id="KW-0808">Transferase</keyword>
<dbReference type="GeneID" id="9753429"/>
<proteinExistence type="predicted"/>
<dbReference type="SUPFAM" id="SSF56317">
    <property type="entry name" value="Carbon-nitrogen hydrolase"/>
    <property type="match status" value="1"/>
</dbReference>
<keyword evidence="2" id="KW-0012">Acyltransferase</keyword>
<dbReference type="GO" id="GO:0016746">
    <property type="term" value="F:acyltransferase activity"/>
    <property type="evidence" value="ECO:0007669"/>
    <property type="project" value="UniProtKB-KW"/>
</dbReference>
<dbReference type="KEGG" id="vdi:Vdis_2469"/>
<dbReference type="HOGENOM" id="CLU_030130_3_8_2"/>
<dbReference type="InterPro" id="IPR036526">
    <property type="entry name" value="C-N_Hydrolase_sf"/>
</dbReference>
<dbReference type="InterPro" id="IPR003010">
    <property type="entry name" value="C-N_Hydrolase"/>
</dbReference>
<evidence type="ECO:0000313" key="3">
    <source>
        <dbReference type="Proteomes" id="UP000006681"/>
    </source>
</evidence>
<dbReference type="EMBL" id="CP002100">
    <property type="protein sequence ID" value="ADN51834.1"/>
    <property type="molecule type" value="Genomic_DNA"/>
</dbReference>
<sequence>MNSIKLTLAQTRRFGSYVDGITWFRTQIKGLTTDLVVLPENWVGTRILSNGEFNEYVEMLKAIAEDINALVIGGAVYVNINGRNVSICPIVNERGLINYSEKIYPSRATGERMEISGGTRLGLVRVDNWSIGCIICVDAMYPELTRLLARHGVDLIVNPSSISVDRVSLWRSLGLIRAFENSAYFASAMGTGYKYPDGRDVLGGSFVASPNGELVLTVDLGAEGLFTTVINYDEIEYARSRRGYVDDLRHDVLIRNILVNITNA</sequence>
<dbReference type="CDD" id="cd07197">
    <property type="entry name" value="nitrilase"/>
    <property type="match status" value="1"/>
</dbReference>
<dbReference type="STRING" id="572478.Vdis_2469"/>
<evidence type="ECO:0000259" key="1">
    <source>
        <dbReference type="PROSITE" id="PS50263"/>
    </source>
</evidence>
<keyword evidence="3" id="KW-1185">Reference proteome</keyword>
<dbReference type="OrthoDB" id="41015at2157"/>
<dbReference type="Gene3D" id="3.60.110.10">
    <property type="entry name" value="Carbon-nitrogen hydrolase"/>
    <property type="match status" value="1"/>
</dbReference>
<dbReference type="RefSeq" id="WP_013337559.1">
    <property type="nucleotide sequence ID" value="NC_014537.1"/>
</dbReference>
<reference evidence="3" key="2">
    <citation type="journal article" date="2010" name="Stand. Genomic Sci.">
        <title>Complete genome sequence of Vulcanisaeta distributa type strain (IC-017T).</title>
        <authorList>
            <person name="Mavromatis K."/>
            <person name="Sikorski J."/>
            <person name="Pabst E."/>
            <person name="Teshima H."/>
            <person name="Lapidus A."/>
            <person name="Lucas S."/>
            <person name="Nolan M."/>
            <person name="Glavina Del Rio T."/>
            <person name="Cheng J."/>
            <person name="Bruce D."/>
            <person name="Goodwin L."/>
            <person name="Pitluck S."/>
            <person name="Liolios K."/>
            <person name="Ivanova N."/>
            <person name="Mikhailova N."/>
            <person name="Pati A."/>
            <person name="Chen A."/>
            <person name="Palaniappan K."/>
            <person name="Land M."/>
            <person name="Hauser L."/>
            <person name="Chang Y."/>
            <person name="Jeffries C."/>
            <person name="Rohde M."/>
            <person name="Spring S."/>
            <person name="Goker M."/>
            <person name="Wirth R."/>
            <person name="Woyke T."/>
            <person name="Bristow J."/>
            <person name="Eisen J."/>
            <person name="Markowitz V."/>
            <person name="Hugenholtz P."/>
            <person name="Klenk H."/>
            <person name="Kyrpides N."/>
        </authorList>
    </citation>
    <scope>NUCLEOTIDE SEQUENCE [LARGE SCALE GENOMIC DNA]</scope>
    <source>
        <strain evidence="3">DSM 14429 / JCM 11212 / NBRC 100878 / IC-017</strain>
    </source>
</reference>
<gene>
    <name evidence="2" type="ordered locus">Vdis_2469</name>
</gene>
<evidence type="ECO:0000313" key="2">
    <source>
        <dbReference type="EMBL" id="ADN51834.1"/>
    </source>
</evidence>
<dbReference type="PANTHER" id="PTHR23088">
    <property type="entry name" value="NITRILASE-RELATED"/>
    <property type="match status" value="1"/>
</dbReference>
<dbReference type="AlphaFoldDB" id="E1QRM0"/>